<feature type="non-terminal residue" evidence="1">
    <location>
        <position position="51"/>
    </location>
</feature>
<dbReference type="Proteomes" id="UP001642360">
    <property type="component" value="Unassembled WGS sequence"/>
</dbReference>
<gene>
    <name evidence="1" type="ORF">ILEXP_LOCUS9947</name>
</gene>
<comment type="caution">
    <text evidence="1">The sequence shown here is derived from an EMBL/GenBank/DDBJ whole genome shotgun (WGS) entry which is preliminary data.</text>
</comment>
<dbReference type="EMBL" id="CAUOFW020001214">
    <property type="protein sequence ID" value="CAK9142281.1"/>
    <property type="molecule type" value="Genomic_DNA"/>
</dbReference>
<accession>A0ABC8RBC8</accession>
<protein>
    <submittedName>
        <fullName evidence="1">Uncharacterized protein</fullName>
    </submittedName>
</protein>
<dbReference type="AlphaFoldDB" id="A0ABC8RBC8"/>
<name>A0ABC8RBC8_9AQUA</name>
<evidence type="ECO:0000313" key="1">
    <source>
        <dbReference type="EMBL" id="CAK9142281.1"/>
    </source>
</evidence>
<sequence length="51" mass="5479">MNEHTHTSSKAVAVKCITNPSPRLVGTCSKYFKNGKGGNSKKNVANETEIT</sequence>
<keyword evidence="2" id="KW-1185">Reference proteome</keyword>
<proteinExistence type="predicted"/>
<evidence type="ECO:0000313" key="2">
    <source>
        <dbReference type="Proteomes" id="UP001642360"/>
    </source>
</evidence>
<organism evidence="1 2">
    <name type="scientific">Ilex paraguariensis</name>
    <name type="common">yerba mate</name>
    <dbReference type="NCBI Taxonomy" id="185542"/>
    <lineage>
        <taxon>Eukaryota</taxon>
        <taxon>Viridiplantae</taxon>
        <taxon>Streptophyta</taxon>
        <taxon>Embryophyta</taxon>
        <taxon>Tracheophyta</taxon>
        <taxon>Spermatophyta</taxon>
        <taxon>Magnoliopsida</taxon>
        <taxon>eudicotyledons</taxon>
        <taxon>Gunneridae</taxon>
        <taxon>Pentapetalae</taxon>
        <taxon>asterids</taxon>
        <taxon>campanulids</taxon>
        <taxon>Aquifoliales</taxon>
        <taxon>Aquifoliaceae</taxon>
        <taxon>Ilex</taxon>
    </lineage>
</organism>
<reference evidence="1 2" key="1">
    <citation type="submission" date="2024-02" db="EMBL/GenBank/DDBJ databases">
        <authorList>
            <person name="Vignale AGUSTIN F."/>
            <person name="Sosa J E."/>
            <person name="Modenutti C."/>
        </authorList>
    </citation>
    <scope>NUCLEOTIDE SEQUENCE [LARGE SCALE GENOMIC DNA]</scope>
</reference>